<evidence type="ECO:0000313" key="3">
    <source>
        <dbReference type="EMBL" id="GGC50847.1"/>
    </source>
</evidence>
<dbReference type="GO" id="GO:0006508">
    <property type="term" value="P:proteolysis"/>
    <property type="evidence" value="ECO:0007669"/>
    <property type="project" value="InterPro"/>
</dbReference>
<dbReference type="CDD" id="cd06567">
    <property type="entry name" value="Peptidase_S41"/>
    <property type="match status" value="1"/>
</dbReference>
<accession>A0A916TYI7</accession>
<feature type="signal peptide" evidence="1">
    <location>
        <begin position="1"/>
        <end position="26"/>
    </location>
</feature>
<feature type="chain" id="PRO_5036849363" evidence="1">
    <location>
        <begin position="27"/>
        <end position="325"/>
    </location>
</feature>
<evidence type="ECO:0000313" key="4">
    <source>
        <dbReference type="Proteomes" id="UP000651668"/>
    </source>
</evidence>
<name>A0A916TYI7_9SPHI</name>
<gene>
    <name evidence="3" type="ORF">GCM10011387_00270</name>
</gene>
<feature type="domain" description="Tail specific protease" evidence="2">
    <location>
        <begin position="93"/>
        <end position="310"/>
    </location>
</feature>
<sequence length="325" mass="35780">MHAFVKTAKLNILLLLVLSVCAVSCAESNEDFADKLIATFQSKSINKGQIDWVEFSAKVQESARISKDSAIVTALTLNNNPHSWYKRGDLPLKGYYAQQIVNDSCASTGFFNSKLLRDVGYVRVPRFSSSLSGDQSGAKAYIAEIISKVKQQDRPGMKGWIIDLRGNGGGDMWPMLIALEPFLGEGVLGGFNDGEELQEWRLKSGAVYLDRQSQNSRFDVDPGQYKVVNGRAKIVVLINGNTGSSGEAVAIALKSLKQVKYFGVKTHGFATSNEIIPFPGGEYLILTTGFMQDIHGKQYPEGIHPDVLTCSVDQLREQVSNWLYK</sequence>
<reference evidence="3" key="2">
    <citation type="submission" date="2020-09" db="EMBL/GenBank/DDBJ databases">
        <authorList>
            <person name="Sun Q."/>
            <person name="Zhou Y."/>
        </authorList>
    </citation>
    <scope>NUCLEOTIDE SEQUENCE</scope>
    <source>
        <strain evidence="3">CGMCC 1.15343</strain>
    </source>
</reference>
<dbReference type="SUPFAM" id="SSF52096">
    <property type="entry name" value="ClpP/crotonase"/>
    <property type="match status" value="1"/>
</dbReference>
<dbReference type="GO" id="GO:0004175">
    <property type="term" value="F:endopeptidase activity"/>
    <property type="evidence" value="ECO:0007669"/>
    <property type="project" value="TreeGrafter"/>
</dbReference>
<reference evidence="3" key="1">
    <citation type="journal article" date="2014" name="Int. J. Syst. Evol. Microbiol.">
        <title>Complete genome sequence of Corynebacterium casei LMG S-19264T (=DSM 44701T), isolated from a smear-ripened cheese.</title>
        <authorList>
            <consortium name="US DOE Joint Genome Institute (JGI-PGF)"/>
            <person name="Walter F."/>
            <person name="Albersmeier A."/>
            <person name="Kalinowski J."/>
            <person name="Ruckert C."/>
        </authorList>
    </citation>
    <scope>NUCLEOTIDE SEQUENCE</scope>
    <source>
        <strain evidence="3">CGMCC 1.15343</strain>
    </source>
</reference>
<dbReference type="GO" id="GO:0007165">
    <property type="term" value="P:signal transduction"/>
    <property type="evidence" value="ECO:0007669"/>
    <property type="project" value="TreeGrafter"/>
</dbReference>
<dbReference type="Gene3D" id="3.90.226.10">
    <property type="entry name" value="2-enoyl-CoA Hydratase, Chain A, domain 1"/>
    <property type="match status" value="1"/>
</dbReference>
<protein>
    <submittedName>
        <fullName evidence="3">Peptidase S41</fullName>
    </submittedName>
</protein>
<dbReference type="InterPro" id="IPR029045">
    <property type="entry name" value="ClpP/crotonase-like_dom_sf"/>
</dbReference>
<dbReference type="PANTHER" id="PTHR32060">
    <property type="entry name" value="TAIL-SPECIFIC PROTEASE"/>
    <property type="match status" value="1"/>
</dbReference>
<evidence type="ECO:0000256" key="1">
    <source>
        <dbReference type="SAM" id="SignalP"/>
    </source>
</evidence>
<keyword evidence="1" id="KW-0732">Signal</keyword>
<dbReference type="InterPro" id="IPR005151">
    <property type="entry name" value="Tail-specific_protease"/>
</dbReference>
<dbReference type="SMART" id="SM00245">
    <property type="entry name" value="TSPc"/>
    <property type="match status" value="1"/>
</dbReference>
<dbReference type="RefSeq" id="WP_188624792.1">
    <property type="nucleotide sequence ID" value="NZ_BMIL01000001.1"/>
</dbReference>
<dbReference type="Proteomes" id="UP000651668">
    <property type="component" value="Unassembled WGS sequence"/>
</dbReference>
<dbReference type="Pfam" id="PF03572">
    <property type="entry name" value="Peptidase_S41"/>
    <property type="match status" value="1"/>
</dbReference>
<evidence type="ECO:0000259" key="2">
    <source>
        <dbReference type="SMART" id="SM00245"/>
    </source>
</evidence>
<proteinExistence type="predicted"/>
<organism evidence="3 4">
    <name type="scientific">Pedobacter quisquiliarum</name>
    <dbReference type="NCBI Taxonomy" id="1834438"/>
    <lineage>
        <taxon>Bacteria</taxon>
        <taxon>Pseudomonadati</taxon>
        <taxon>Bacteroidota</taxon>
        <taxon>Sphingobacteriia</taxon>
        <taxon>Sphingobacteriales</taxon>
        <taxon>Sphingobacteriaceae</taxon>
        <taxon>Pedobacter</taxon>
    </lineage>
</organism>
<dbReference type="EMBL" id="BMIL01000001">
    <property type="protein sequence ID" value="GGC50847.1"/>
    <property type="molecule type" value="Genomic_DNA"/>
</dbReference>
<keyword evidence="4" id="KW-1185">Reference proteome</keyword>
<dbReference type="GO" id="GO:0008236">
    <property type="term" value="F:serine-type peptidase activity"/>
    <property type="evidence" value="ECO:0007669"/>
    <property type="project" value="InterPro"/>
</dbReference>
<dbReference type="PANTHER" id="PTHR32060:SF30">
    <property type="entry name" value="CARBOXY-TERMINAL PROCESSING PROTEASE CTPA"/>
    <property type="match status" value="1"/>
</dbReference>
<dbReference type="GO" id="GO:0030288">
    <property type="term" value="C:outer membrane-bounded periplasmic space"/>
    <property type="evidence" value="ECO:0007669"/>
    <property type="project" value="TreeGrafter"/>
</dbReference>
<comment type="caution">
    <text evidence="3">The sequence shown here is derived from an EMBL/GenBank/DDBJ whole genome shotgun (WGS) entry which is preliminary data.</text>
</comment>
<dbReference type="AlphaFoldDB" id="A0A916TYI7"/>